<proteinExistence type="predicted"/>
<protein>
    <recommendedName>
        <fullName evidence="3">Carbohydrate esterase family 16 protein</fullName>
    </recommendedName>
</protein>
<dbReference type="Pfam" id="PF00657">
    <property type="entry name" value="Lipase_GDSL"/>
    <property type="match status" value="1"/>
</dbReference>
<accession>A0A401GWL5</accession>
<dbReference type="AlphaFoldDB" id="A0A401GWL5"/>
<dbReference type="GeneID" id="38783507"/>
<dbReference type="EMBL" id="BFAD01000009">
    <property type="protein sequence ID" value="GBE86590.1"/>
    <property type="molecule type" value="Genomic_DNA"/>
</dbReference>
<gene>
    <name evidence="1" type="ORF">SCP_0904690</name>
</gene>
<comment type="caution">
    <text evidence="1">The sequence shown here is derived from an EMBL/GenBank/DDBJ whole genome shotgun (WGS) entry which is preliminary data.</text>
</comment>
<evidence type="ECO:0000313" key="2">
    <source>
        <dbReference type="Proteomes" id="UP000287166"/>
    </source>
</evidence>
<keyword evidence="2" id="KW-1185">Reference proteome</keyword>
<dbReference type="SUPFAM" id="SSF52266">
    <property type="entry name" value="SGNH hydrolase"/>
    <property type="match status" value="1"/>
</dbReference>
<evidence type="ECO:0008006" key="3">
    <source>
        <dbReference type="Google" id="ProtNLM"/>
    </source>
</evidence>
<reference evidence="1 2" key="1">
    <citation type="journal article" date="2018" name="Sci. Rep.">
        <title>Genome sequence of the cauliflower mushroom Sparassis crispa (Hanabiratake) and its association with beneficial usage.</title>
        <authorList>
            <person name="Kiyama R."/>
            <person name="Furutani Y."/>
            <person name="Kawaguchi K."/>
            <person name="Nakanishi T."/>
        </authorList>
    </citation>
    <scope>NUCLEOTIDE SEQUENCE [LARGE SCALE GENOMIC DNA]</scope>
</reference>
<dbReference type="RefSeq" id="XP_027617503.1">
    <property type="nucleotide sequence ID" value="XM_027761702.1"/>
</dbReference>
<dbReference type="Proteomes" id="UP000287166">
    <property type="component" value="Unassembled WGS sequence"/>
</dbReference>
<dbReference type="GO" id="GO:0016788">
    <property type="term" value="F:hydrolase activity, acting on ester bonds"/>
    <property type="evidence" value="ECO:0007669"/>
    <property type="project" value="InterPro"/>
</dbReference>
<dbReference type="InParanoid" id="A0A401GWL5"/>
<dbReference type="OrthoDB" id="1600564at2759"/>
<dbReference type="Gene3D" id="3.40.50.1110">
    <property type="entry name" value="SGNH hydrolase"/>
    <property type="match status" value="1"/>
</dbReference>
<name>A0A401GWL5_9APHY</name>
<dbReference type="InterPro" id="IPR036514">
    <property type="entry name" value="SGNH_hydro_sf"/>
</dbReference>
<dbReference type="InterPro" id="IPR001087">
    <property type="entry name" value="GDSL"/>
</dbReference>
<organism evidence="1 2">
    <name type="scientific">Sparassis crispa</name>
    <dbReference type="NCBI Taxonomy" id="139825"/>
    <lineage>
        <taxon>Eukaryota</taxon>
        <taxon>Fungi</taxon>
        <taxon>Dikarya</taxon>
        <taxon>Basidiomycota</taxon>
        <taxon>Agaricomycotina</taxon>
        <taxon>Agaricomycetes</taxon>
        <taxon>Polyporales</taxon>
        <taxon>Sparassidaceae</taxon>
        <taxon>Sparassis</taxon>
    </lineage>
</organism>
<evidence type="ECO:0000313" key="1">
    <source>
        <dbReference type="EMBL" id="GBE86590.1"/>
    </source>
</evidence>
<sequence length="273" mass="29536">MPAACVFSAVGDRWHRLDAINRLVIFGDSTTRLEGCATWVRAAFPFLTTSFLKACVPLQLAHFLRSVNHKRDLTEAPRVEASSYAVPGQTVEDDLASQLAAFFAQHPRKGGPSTAPALDPLRTLYVFWLGTNDCGRTGAEDLEEIVDTIFDDGLDELYVHAGARNFLVIDVPPNDRSPAALALPHDLSARYATWNAVLTAKAPHFASENTHASVFLFSAHAAISSVLDDPLAFGFSADDAGAEGGQIWADEMHLTSAVHAVVARRLEEALRAV</sequence>